<organism evidence="1 2">
    <name type="scientific">Pseudomonas lactis</name>
    <dbReference type="NCBI Taxonomy" id="1615674"/>
    <lineage>
        <taxon>Bacteria</taxon>
        <taxon>Pseudomonadati</taxon>
        <taxon>Pseudomonadota</taxon>
        <taxon>Gammaproteobacteria</taxon>
        <taxon>Pseudomonadales</taxon>
        <taxon>Pseudomonadaceae</taxon>
        <taxon>Pseudomonas</taxon>
    </lineage>
</organism>
<dbReference type="EMBL" id="DYTS01000228">
    <property type="protein sequence ID" value="HJH19584.1"/>
    <property type="molecule type" value="Genomic_DNA"/>
</dbReference>
<evidence type="ECO:0000313" key="2">
    <source>
        <dbReference type="Proteomes" id="UP000752172"/>
    </source>
</evidence>
<dbReference type="InterPro" id="IPR036086">
    <property type="entry name" value="ParB/Sulfiredoxin_sf"/>
</dbReference>
<comment type="caution">
    <text evidence="1">The sequence shown here is derived from an EMBL/GenBank/DDBJ whole genome shotgun (WGS) entry which is preliminary data.</text>
</comment>
<dbReference type="Proteomes" id="UP000752172">
    <property type="component" value="Unassembled WGS sequence"/>
</dbReference>
<dbReference type="RefSeq" id="WP_278917372.1">
    <property type="nucleotide sequence ID" value="NZ_DYTS01000228.1"/>
</dbReference>
<reference evidence="1" key="1">
    <citation type="journal article" date="2021" name="PeerJ">
        <title>Extensive microbial diversity within the chicken gut microbiome revealed by metagenomics and culture.</title>
        <authorList>
            <person name="Gilroy R."/>
            <person name="Ravi A."/>
            <person name="Getino M."/>
            <person name="Pursley I."/>
            <person name="Horton D.L."/>
            <person name="Alikhan N.F."/>
            <person name="Baker D."/>
            <person name="Gharbi K."/>
            <person name="Hall N."/>
            <person name="Watson M."/>
            <person name="Adriaenssens E.M."/>
            <person name="Foster-Nyarko E."/>
            <person name="Jarju S."/>
            <person name="Secka A."/>
            <person name="Antonio M."/>
            <person name="Oren A."/>
            <person name="Chaudhuri R.R."/>
            <person name="La Ragione R."/>
            <person name="Hildebrand F."/>
            <person name="Pallen M.J."/>
        </authorList>
    </citation>
    <scope>NUCLEOTIDE SEQUENCE</scope>
    <source>
        <strain evidence="1">ChiSjej2B20-17149</strain>
    </source>
</reference>
<dbReference type="AlphaFoldDB" id="A0A921NJ45"/>
<reference evidence="1" key="2">
    <citation type="submission" date="2021-09" db="EMBL/GenBank/DDBJ databases">
        <authorList>
            <person name="Gilroy R."/>
        </authorList>
    </citation>
    <scope>NUCLEOTIDE SEQUENCE</scope>
    <source>
        <strain evidence="1">ChiSjej2B20-17149</strain>
    </source>
</reference>
<proteinExistence type="predicted"/>
<accession>A0A921NJ45</accession>
<evidence type="ECO:0000313" key="1">
    <source>
        <dbReference type="EMBL" id="HJH19584.1"/>
    </source>
</evidence>
<gene>
    <name evidence="1" type="ORF">K8W20_12815</name>
</gene>
<dbReference type="SUPFAM" id="SSF110849">
    <property type="entry name" value="ParB/Sulfiredoxin"/>
    <property type="match status" value="1"/>
</dbReference>
<dbReference type="InterPro" id="IPR022304">
    <property type="entry name" value="ICE_PFGI_1_ParB"/>
</dbReference>
<protein>
    <submittedName>
        <fullName evidence="1">ParB family protein</fullName>
    </submittedName>
</protein>
<name>A0A921NJ45_9PSED</name>
<dbReference type="NCBIfam" id="TIGR03764">
    <property type="entry name" value="ICE_PFGI_1_parB"/>
    <property type="match status" value="1"/>
</dbReference>
<sequence length="575" mass="63955">MAAKSLSKELIKGKLLQGTFANSTPAVQLSDPIVDTPMVLTLEQLRPYDHNPRLNRNPRYDDLRASILSRGLDASPPVTRRPGEQHFIIRNGGNTRLAILNELWRETGEEKFFRIHCLFRPWPSRGEILALTGHLAESDLHGELTFIERALGVERAREFYQLEMGAALSQRDLAKLLRQDGYPISQPHISKMQDAVRYLLPAIPNTLYAGLGKPQIEKLAGLRRASEKVWLKHAGATIQEISHEHLFQEVLSAFDQGEFSYERFQDELLHKLGQLLGQDYNSLKLDVLDPDRSSPPVRTPPSTHASELVQIAMDDASAIAEVQAAREVVGKQVHQPDLLVQVEQPRLRLSEAEHQQRIASNTLSPISGATARTQAIKSQLAQATGETIPTFEESCLRSIPIQAGGVHPVADLWYIERAVESPEGLRQAVYELVQDIAREVALPLEHIVESDWGIGFVCVRSESWDSDLFAVSPSEISPEAYALLNLLDGLSGRFAPALNMLRDDSDAPVGSDMNSYRFLAELGQLLLGSPLLKSQPATLSGRMSDIALVKLFRVVRLGRRLIELESNQSSFDVIP</sequence>